<keyword evidence="2" id="KW-1185">Reference proteome</keyword>
<evidence type="ECO:0000313" key="1">
    <source>
        <dbReference type="EMBL" id="SNB60972.1"/>
    </source>
</evidence>
<evidence type="ECO:0000313" key="2">
    <source>
        <dbReference type="Proteomes" id="UP000197025"/>
    </source>
</evidence>
<sequence>MSLRKASVLELATAAYELEARVLRGLLRRDPEGRWWMGETPLEEWLSAYEGHEAVLILASLSEDAPLPTRVCRTCGREYVGWDCPHCREVRRRLRGR</sequence>
<dbReference type="InParanoid" id="A0A212QNI8"/>
<organism evidence="1 2">
    <name type="scientific">Thermoflexus hugenholtzii JAD2</name>
    <dbReference type="NCBI Taxonomy" id="877466"/>
    <lineage>
        <taxon>Bacteria</taxon>
        <taxon>Bacillati</taxon>
        <taxon>Chloroflexota</taxon>
        <taxon>Thermoflexia</taxon>
        <taxon>Thermoflexales</taxon>
        <taxon>Thermoflexaceae</taxon>
        <taxon>Thermoflexus</taxon>
    </lineage>
</organism>
<dbReference type="EMBL" id="FYEK01000012">
    <property type="protein sequence ID" value="SNB60972.1"/>
    <property type="molecule type" value="Genomic_DNA"/>
</dbReference>
<name>A0A212QNI8_9CHLR</name>
<accession>A0A212QNI8</accession>
<proteinExistence type="predicted"/>
<protein>
    <submittedName>
        <fullName evidence="1">Uncharacterized protein</fullName>
    </submittedName>
</protein>
<dbReference type="OrthoDB" id="27194at2"/>
<gene>
    <name evidence="1" type="ORF">SAMN02746019_00026470</name>
</gene>
<dbReference type="RefSeq" id="WP_088570455.1">
    <property type="nucleotide sequence ID" value="NZ_FYEK01000012.1"/>
</dbReference>
<dbReference type="AlphaFoldDB" id="A0A212QNI8"/>
<reference evidence="2" key="1">
    <citation type="submission" date="2017-06" db="EMBL/GenBank/DDBJ databases">
        <authorList>
            <person name="Varghese N."/>
            <person name="Submissions S."/>
        </authorList>
    </citation>
    <scope>NUCLEOTIDE SEQUENCE [LARGE SCALE GENOMIC DNA]</scope>
    <source>
        <strain evidence="2">JAD2</strain>
    </source>
</reference>
<dbReference type="Proteomes" id="UP000197025">
    <property type="component" value="Unassembled WGS sequence"/>
</dbReference>